<dbReference type="InterPro" id="IPR020904">
    <property type="entry name" value="Sc_DH/Rdtase_CS"/>
</dbReference>
<sequence>MDLKGKNILVTGGGGFGVGEGICNVLIASGARVVINERNREMADAAGKKHVKAFTVVADIGNPTEVEDMFAFVEKEYGVLDGLVNNAGIGLSKPAHEANQQEFDQLYGVDVRGVWMVSKLFVNQLLKNGLAGNIVNVSSVHAHSTIPGYAIYASAKSAVEGLTRGMAVELGGKNIRVNAIAPGYVHAEQNYELIRSWTENPEQWVEEYIFKEQVIHRKIQAEDCGYAVGFLLSDHSRCITGQTIYIDCGTTIKLLGSV</sequence>
<dbReference type="PROSITE" id="PS00061">
    <property type="entry name" value="ADH_SHORT"/>
    <property type="match status" value="1"/>
</dbReference>
<dbReference type="CDD" id="cd05233">
    <property type="entry name" value="SDR_c"/>
    <property type="match status" value="1"/>
</dbReference>
<gene>
    <name evidence="3" type="ORF">FW778_22655</name>
</gene>
<reference evidence="3 4" key="1">
    <citation type="submission" date="2019-09" db="EMBL/GenBank/DDBJ databases">
        <title>Draft genome sequence of Ginsengibacter sp. BR5-29.</title>
        <authorList>
            <person name="Im W.-T."/>
        </authorList>
    </citation>
    <scope>NUCLEOTIDE SEQUENCE [LARGE SCALE GENOMIC DNA]</scope>
    <source>
        <strain evidence="3 4">BR5-29</strain>
    </source>
</reference>
<comment type="similarity">
    <text evidence="1">Belongs to the short-chain dehydrogenases/reductases (SDR) family.</text>
</comment>
<proteinExistence type="inferred from homology"/>
<dbReference type="GO" id="GO:0016491">
    <property type="term" value="F:oxidoreductase activity"/>
    <property type="evidence" value="ECO:0007669"/>
    <property type="project" value="UniProtKB-KW"/>
</dbReference>
<dbReference type="PANTHER" id="PTHR43669:SF3">
    <property type="entry name" value="ALCOHOL DEHYDROGENASE, PUTATIVE (AFU_ORTHOLOGUE AFUA_3G03445)-RELATED"/>
    <property type="match status" value="1"/>
</dbReference>
<organism evidence="3 4">
    <name type="scientific">Ginsengibacter hankyongi</name>
    <dbReference type="NCBI Taxonomy" id="2607284"/>
    <lineage>
        <taxon>Bacteria</taxon>
        <taxon>Pseudomonadati</taxon>
        <taxon>Bacteroidota</taxon>
        <taxon>Chitinophagia</taxon>
        <taxon>Chitinophagales</taxon>
        <taxon>Chitinophagaceae</taxon>
        <taxon>Ginsengibacter</taxon>
    </lineage>
</organism>
<dbReference type="InterPro" id="IPR036291">
    <property type="entry name" value="NAD(P)-bd_dom_sf"/>
</dbReference>
<dbReference type="SUPFAM" id="SSF51735">
    <property type="entry name" value="NAD(P)-binding Rossmann-fold domains"/>
    <property type="match status" value="1"/>
</dbReference>
<dbReference type="RefSeq" id="WP_150417208.1">
    <property type="nucleotide sequence ID" value="NZ_VYQF01000016.1"/>
</dbReference>
<protein>
    <submittedName>
        <fullName evidence="3">SDR family oxidoreductase</fullName>
    </submittedName>
</protein>
<dbReference type="Proteomes" id="UP000326903">
    <property type="component" value="Unassembled WGS sequence"/>
</dbReference>
<evidence type="ECO:0000256" key="1">
    <source>
        <dbReference type="ARBA" id="ARBA00006484"/>
    </source>
</evidence>
<name>A0A5J5IBF2_9BACT</name>
<comment type="caution">
    <text evidence="3">The sequence shown here is derived from an EMBL/GenBank/DDBJ whole genome shotgun (WGS) entry which is preliminary data.</text>
</comment>
<dbReference type="PRINTS" id="PR00081">
    <property type="entry name" value="GDHRDH"/>
</dbReference>
<keyword evidence="2" id="KW-0560">Oxidoreductase</keyword>
<evidence type="ECO:0000256" key="2">
    <source>
        <dbReference type="ARBA" id="ARBA00023002"/>
    </source>
</evidence>
<dbReference type="AlphaFoldDB" id="A0A5J5IBF2"/>
<dbReference type="FunFam" id="3.40.50.720:FF:000084">
    <property type="entry name" value="Short-chain dehydrogenase reductase"/>
    <property type="match status" value="1"/>
</dbReference>
<dbReference type="EMBL" id="VYQF01000016">
    <property type="protein sequence ID" value="KAA9034370.1"/>
    <property type="molecule type" value="Genomic_DNA"/>
</dbReference>
<dbReference type="PRINTS" id="PR00080">
    <property type="entry name" value="SDRFAMILY"/>
</dbReference>
<dbReference type="Pfam" id="PF13561">
    <property type="entry name" value="adh_short_C2"/>
    <property type="match status" value="1"/>
</dbReference>
<dbReference type="InterPro" id="IPR002347">
    <property type="entry name" value="SDR_fam"/>
</dbReference>
<evidence type="ECO:0000313" key="4">
    <source>
        <dbReference type="Proteomes" id="UP000326903"/>
    </source>
</evidence>
<accession>A0A5J5IBF2</accession>
<dbReference type="Gene3D" id="3.40.50.720">
    <property type="entry name" value="NAD(P)-binding Rossmann-like Domain"/>
    <property type="match status" value="1"/>
</dbReference>
<dbReference type="PANTHER" id="PTHR43669">
    <property type="entry name" value="5-KETO-D-GLUCONATE 5-REDUCTASE"/>
    <property type="match status" value="1"/>
</dbReference>
<evidence type="ECO:0000313" key="3">
    <source>
        <dbReference type="EMBL" id="KAA9034370.1"/>
    </source>
</evidence>
<keyword evidence="4" id="KW-1185">Reference proteome</keyword>